<evidence type="ECO:0000313" key="1">
    <source>
        <dbReference type="EMBL" id="WSB95730.1"/>
    </source>
</evidence>
<organism evidence="1 2">
    <name type="scientific">Streptomyces scopuliridis</name>
    <dbReference type="NCBI Taxonomy" id="452529"/>
    <lineage>
        <taxon>Bacteria</taxon>
        <taxon>Bacillati</taxon>
        <taxon>Actinomycetota</taxon>
        <taxon>Actinomycetes</taxon>
        <taxon>Kitasatosporales</taxon>
        <taxon>Streptomycetaceae</taxon>
        <taxon>Streptomyces</taxon>
    </lineage>
</organism>
<sequence>MHDVLWVTGLAGGVLCLTGHLASPVRQWLPHAVALVAMLAMAPGAGDRSTLLAGAAALGVACLWQICEGCRFRRPAESVNLAAMAVLTVGAAGTAGAAGVERSHHSADVPAGVVSAALTPWPVLFLVACWVVARAGALLVRQAWPPRFPGRHPGRRALLLGETGSVLMVTTMVVMIGLP</sequence>
<name>A0ACD4ZC81_9ACTN</name>
<evidence type="ECO:0000313" key="2">
    <source>
        <dbReference type="Proteomes" id="UP001348369"/>
    </source>
</evidence>
<keyword evidence="2" id="KW-1185">Reference proteome</keyword>
<accession>A0ACD4ZC81</accession>
<proteinExistence type="predicted"/>
<protein>
    <submittedName>
        <fullName evidence="1">Uncharacterized protein</fullName>
    </submittedName>
</protein>
<reference evidence="1" key="1">
    <citation type="submission" date="2022-10" db="EMBL/GenBank/DDBJ databases">
        <title>The complete genomes of actinobacterial strains from the NBC collection.</title>
        <authorList>
            <person name="Joergensen T.S."/>
            <person name="Alvarez Arevalo M."/>
            <person name="Sterndorff E.B."/>
            <person name="Faurdal D."/>
            <person name="Vuksanovic O."/>
            <person name="Mourched A.-S."/>
            <person name="Charusanti P."/>
            <person name="Shaw S."/>
            <person name="Blin K."/>
            <person name="Weber T."/>
        </authorList>
    </citation>
    <scope>NUCLEOTIDE SEQUENCE</scope>
    <source>
        <strain evidence="1">NBC 01771</strain>
    </source>
</reference>
<dbReference type="EMBL" id="CP109109">
    <property type="protein sequence ID" value="WSB95730.1"/>
    <property type="molecule type" value="Genomic_DNA"/>
</dbReference>
<dbReference type="Proteomes" id="UP001348369">
    <property type="component" value="Chromosome"/>
</dbReference>
<gene>
    <name evidence="1" type="ORF">OG835_00895</name>
</gene>